<feature type="region of interest" description="Disordered" evidence="1">
    <location>
        <begin position="179"/>
        <end position="256"/>
    </location>
</feature>
<keyword evidence="2" id="KW-0472">Membrane</keyword>
<dbReference type="AlphaFoldDB" id="A0A8B7ZJV3"/>
<feature type="chain" id="PRO_5034004153" evidence="3">
    <location>
        <begin position="26"/>
        <end position="333"/>
    </location>
</feature>
<feature type="signal peptide" evidence="3">
    <location>
        <begin position="1"/>
        <end position="25"/>
    </location>
</feature>
<proteinExistence type="predicted"/>
<evidence type="ECO:0000313" key="4">
    <source>
        <dbReference type="Proteomes" id="UP000694845"/>
    </source>
</evidence>
<evidence type="ECO:0000256" key="1">
    <source>
        <dbReference type="SAM" id="MobiDB-lite"/>
    </source>
</evidence>
<keyword evidence="4" id="KW-1185">Reference proteome</keyword>
<keyword evidence="2" id="KW-0812">Transmembrane</keyword>
<name>A0A8B7ZJV3_ACAPL</name>
<dbReference type="Proteomes" id="UP000694845">
    <property type="component" value="Unplaced"/>
</dbReference>
<feature type="compositionally biased region" description="Low complexity" evidence="1">
    <location>
        <begin position="299"/>
        <end position="311"/>
    </location>
</feature>
<evidence type="ECO:0000313" key="5">
    <source>
        <dbReference type="RefSeq" id="XP_022105165.1"/>
    </source>
</evidence>
<keyword evidence="3" id="KW-0732">Signal</keyword>
<reference evidence="5" key="1">
    <citation type="submission" date="2025-08" db="UniProtKB">
        <authorList>
            <consortium name="RefSeq"/>
        </authorList>
    </citation>
    <scope>IDENTIFICATION</scope>
</reference>
<feature type="transmembrane region" description="Helical" evidence="2">
    <location>
        <begin position="263"/>
        <end position="289"/>
    </location>
</feature>
<organism evidence="4 5">
    <name type="scientific">Acanthaster planci</name>
    <name type="common">Crown-of-thorns starfish</name>
    <dbReference type="NCBI Taxonomy" id="133434"/>
    <lineage>
        <taxon>Eukaryota</taxon>
        <taxon>Metazoa</taxon>
        <taxon>Echinodermata</taxon>
        <taxon>Eleutherozoa</taxon>
        <taxon>Asterozoa</taxon>
        <taxon>Asteroidea</taxon>
        <taxon>Valvatacea</taxon>
        <taxon>Valvatida</taxon>
        <taxon>Acanthasteridae</taxon>
        <taxon>Acanthaster</taxon>
    </lineage>
</organism>
<evidence type="ECO:0000256" key="3">
    <source>
        <dbReference type="SAM" id="SignalP"/>
    </source>
</evidence>
<feature type="region of interest" description="Disordered" evidence="1">
    <location>
        <begin position="298"/>
        <end position="333"/>
    </location>
</feature>
<protein>
    <submittedName>
        <fullName evidence="5">Tumor necrosis factor receptor superfamily member 10C-like isoform X1</fullName>
    </submittedName>
</protein>
<keyword evidence="2" id="KW-1133">Transmembrane helix</keyword>
<feature type="compositionally biased region" description="Polar residues" evidence="1">
    <location>
        <begin position="188"/>
        <end position="202"/>
    </location>
</feature>
<sequence length="333" mass="34836">MGTDRTFVALAMVFLSVLVLVLVEGRSLGTPSPWTESSEELDAVTHPPPVKPTGREDHHVAGLGDPETLGPDVDQCLWNERNSGLLTYDHPDARSIGMHCVKCDMCKSGKIVETHCSCTNSSIKTKCRLVGPGEFMPQVNNCTAAFNCSVCAHPSKDSGVCGRYIKYIRRVCGLGKDNATKPGASAQPDDSTVGSNNKSTQGPEPADNVTQGTLPPGTPPPGTPPPGTPPPGTPPPGTPPPGTPPPACPGTSPPGTPPLETNWMAVAIGAIVICIVVICIFGVACWFMLRTRYRRYKKGTSGASTSNGTTGEPPTSIPLINLPQANGDGHAER</sequence>
<dbReference type="RefSeq" id="XP_022105165.1">
    <property type="nucleotide sequence ID" value="XM_022249473.1"/>
</dbReference>
<dbReference type="GeneID" id="110987054"/>
<dbReference type="KEGG" id="aplc:110987054"/>
<evidence type="ECO:0000256" key="2">
    <source>
        <dbReference type="SAM" id="Phobius"/>
    </source>
</evidence>
<accession>A0A8B7ZJV3</accession>
<gene>
    <name evidence="5" type="primary">LOC110987054</name>
</gene>
<feature type="compositionally biased region" description="Pro residues" evidence="1">
    <location>
        <begin position="216"/>
        <end position="256"/>
    </location>
</feature>
<feature type="region of interest" description="Disordered" evidence="1">
    <location>
        <begin position="30"/>
        <end position="68"/>
    </location>
</feature>